<protein>
    <submittedName>
        <fullName evidence="2">Uncharacterized protein</fullName>
    </submittedName>
</protein>
<organism evidence="2 3">
    <name type="scientific">Pleuronectes platessa</name>
    <name type="common">European plaice</name>
    <dbReference type="NCBI Taxonomy" id="8262"/>
    <lineage>
        <taxon>Eukaryota</taxon>
        <taxon>Metazoa</taxon>
        <taxon>Chordata</taxon>
        <taxon>Craniata</taxon>
        <taxon>Vertebrata</taxon>
        <taxon>Euteleostomi</taxon>
        <taxon>Actinopterygii</taxon>
        <taxon>Neopterygii</taxon>
        <taxon>Teleostei</taxon>
        <taxon>Neoteleostei</taxon>
        <taxon>Acanthomorphata</taxon>
        <taxon>Carangaria</taxon>
        <taxon>Pleuronectiformes</taxon>
        <taxon>Pleuronectoidei</taxon>
        <taxon>Pleuronectidae</taxon>
        <taxon>Pleuronectes</taxon>
    </lineage>
</organism>
<feature type="region of interest" description="Disordered" evidence="1">
    <location>
        <begin position="122"/>
        <end position="146"/>
    </location>
</feature>
<reference evidence="2" key="1">
    <citation type="submission" date="2020-03" db="EMBL/GenBank/DDBJ databases">
        <authorList>
            <person name="Weist P."/>
        </authorList>
    </citation>
    <scope>NUCLEOTIDE SEQUENCE</scope>
</reference>
<comment type="caution">
    <text evidence="2">The sequence shown here is derived from an EMBL/GenBank/DDBJ whole genome shotgun (WGS) entry which is preliminary data.</text>
</comment>
<accession>A0A9N7V3D7</accession>
<gene>
    <name evidence="2" type="ORF">PLEPLA_LOCUS32502</name>
</gene>
<evidence type="ECO:0000313" key="2">
    <source>
        <dbReference type="EMBL" id="CAB1444784.1"/>
    </source>
</evidence>
<name>A0A9N7V3D7_PLEPL</name>
<evidence type="ECO:0000313" key="3">
    <source>
        <dbReference type="Proteomes" id="UP001153269"/>
    </source>
</evidence>
<feature type="region of interest" description="Disordered" evidence="1">
    <location>
        <begin position="69"/>
        <end position="105"/>
    </location>
</feature>
<feature type="compositionally biased region" description="Polar residues" evidence="1">
    <location>
        <begin position="88"/>
        <end position="98"/>
    </location>
</feature>
<keyword evidence="3" id="KW-1185">Reference proteome</keyword>
<proteinExistence type="predicted"/>
<dbReference type="EMBL" id="CADEAL010003447">
    <property type="protein sequence ID" value="CAB1444784.1"/>
    <property type="molecule type" value="Genomic_DNA"/>
</dbReference>
<sequence length="146" mass="15463">MEQYDPNHLKTGLVTVREASFSKPGSEVRRGDKTALGPSNTSTEWLSLATDKADEWLFTEHTPPLSLASIPSNLPVHKTAKGPRTDKTSVITANSGTDSGPCRLDVGPGPLSYGLWTMSGTGRPTQGLGRGGVLGSKRLGFSKTPE</sequence>
<feature type="region of interest" description="Disordered" evidence="1">
    <location>
        <begin position="18"/>
        <end position="41"/>
    </location>
</feature>
<evidence type="ECO:0000256" key="1">
    <source>
        <dbReference type="SAM" id="MobiDB-lite"/>
    </source>
</evidence>
<dbReference type="AlphaFoldDB" id="A0A9N7V3D7"/>
<dbReference type="Proteomes" id="UP001153269">
    <property type="component" value="Unassembled WGS sequence"/>
</dbReference>